<organism evidence="3 4">
    <name type="scientific">Reticulomyxa filosa</name>
    <dbReference type="NCBI Taxonomy" id="46433"/>
    <lineage>
        <taxon>Eukaryota</taxon>
        <taxon>Sar</taxon>
        <taxon>Rhizaria</taxon>
        <taxon>Retaria</taxon>
        <taxon>Foraminifera</taxon>
        <taxon>Monothalamids</taxon>
        <taxon>Reticulomyxidae</taxon>
        <taxon>Reticulomyxa</taxon>
    </lineage>
</organism>
<feature type="non-terminal residue" evidence="3">
    <location>
        <position position="397"/>
    </location>
</feature>
<evidence type="ECO:0000313" key="4">
    <source>
        <dbReference type="Proteomes" id="UP000023152"/>
    </source>
</evidence>
<dbReference type="CDD" id="cd00821">
    <property type="entry name" value="PH"/>
    <property type="match status" value="1"/>
</dbReference>
<feature type="compositionally biased region" description="Basic and acidic residues" evidence="1">
    <location>
        <begin position="57"/>
        <end position="85"/>
    </location>
</feature>
<proteinExistence type="predicted"/>
<reference evidence="3 4" key="1">
    <citation type="journal article" date="2013" name="Curr. Biol.">
        <title>The Genome of the Foraminiferan Reticulomyxa filosa.</title>
        <authorList>
            <person name="Glockner G."/>
            <person name="Hulsmann N."/>
            <person name="Schleicher M."/>
            <person name="Noegel A.A."/>
            <person name="Eichinger L."/>
            <person name="Gallinger C."/>
            <person name="Pawlowski J."/>
            <person name="Sierra R."/>
            <person name="Euteneuer U."/>
            <person name="Pillet L."/>
            <person name="Moustafa A."/>
            <person name="Platzer M."/>
            <person name="Groth M."/>
            <person name="Szafranski K."/>
            <person name="Schliwa M."/>
        </authorList>
    </citation>
    <scope>NUCLEOTIDE SEQUENCE [LARGE SCALE GENOMIC DNA]</scope>
</reference>
<dbReference type="Proteomes" id="UP000023152">
    <property type="component" value="Unassembled WGS sequence"/>
</dbReference>
<feature type="compositionally biased region" description="Acidic residues" evidence="1">
    <location>
        <begin position="91"/>
        <end position="101"/>
    </location>
</feature>
<dbReference type="PROSITE" id="PS50003">
    <property type="entry name" value="PH_DOMAIN"/>
    <property type="match status" value="1"/>
</dbReference>
<name>X6NVG0_RETFI</name>
<dbReference type="Gene3D" id="2.30.29.30">
    <property type="entry name" value="Pleckstrin-homology domain (PH domain)/Phosphotyrosine-binding domain (PTB)"/>
    <property type="match status" value="1"/>
</dbReference>
<dbReference type="SUPFAM" id="SSF50729">
    <property type="entry name" value="PH domain-like"/>
    <property type="match status" value="1"/>
</dbReference>
<evidence type="ECO:0000256" key="1">
    <source>
        <dbReference type="SAM" id="MobiDB-lite"/>
    </source>
</evidence>
<dbReference type="SMART" id="SM00233">
    <property type="entry name" value="PH"/>
    <property type="match status" value="1"/>
</dbReference>
<gene>
    <name evidence="3" type="ORF">RFI_07123</name>
</gene>
<keyword evidence="4" id="KW-1185">Reference proteome</keyword>
<protein>
    <recommendedName>
        <fullName evidence="2">PH domain-containing protein</fullName>
    </recommendedName>
</protein>
<evidence type="ECO:0000259" key="2">
    <source>
        <dbReference type="PROSITE" id="PS50003"/>
    </source>
</evidence>
<feature type="region of interest" description="Disordered" evidence="1">
    <location>
        <begin position="1"/>
        <end position="23"/>
    </location>
</feature>
<feature type="region of interest" description="Disordered" evidence="1">
    <location>
        <begin position="36"/>
        <end position="107"/>
    </location>
</feature>
<evidence type="ECO:0000313" key="3">
    <source>
        <dbReference type="EMBL" id="ETO29996.1"/>
    </source>
</evidence>
<feature type="compositionally biased region" description="Low complexity" evidence="1">
    <location>
        <begin position="12"/>
        <end position="23"/>
    </location>
</feature>
<feature type="domain" description="PH" evidence="2">
    <location>
        <begin position="190"/>
        <end position="311"/>
    </location>
</feature>
<dbReference type="InterPro" id="IPR001849">
    <property type="entry name" value="PH_domain"/>
</dbReference>
<comment type="caution">
    <text evidence="3">The sequence shown here is derived from an EMBL/GenBank/DDBJ whole genome shotgun (WGS) entry which is preliminary data.</text>
</comment>
<dbReference type="EMBL" id="ASPP01005733">
    <property type="protein sequence ID" value="ETO29996.1"/>
    <property type="molecule type" value="Genomic_DNA"/>
</dbReference>
<dbReference type="AlphaFoldDB" id="X6NVG0"/>
<sequence length="397" mass="45901">MALVDPIDVQMTERTGNSTTNHTTYTHKKTLFFFSSKKKKKKGNEEESDDATVESELLTKCKEMKAAKKESKEENNAKEEEKTKEAGMTMESEEDENEQNNEQDKEKEWNELTKHLPYLNEYLKRTKNGELSSAMKTTADDPLSQDIYLQTIINKFNCFHPKNLQTSVSSPRSSLSIPSLSSQDNLCTLQPWIQGELEKLMPQKSVFGYVKWENRLFRLFEEALVWFEEPNMLSKWWNRKETLMKPLGVLPLAMVTSIETADLSDESNLTLSEEELLTLTLHIGEEGVLVLRCSDVNQRLKWFECLHCAVFNVPKPLFPTQQGLWRIAEQTVSDGQKRWTKHSLQQRVQQTSSDFTICLLANWLALWLFAHRPLQSTNDLLTSNAQNKDSFFKKDAK</sequence>
<accession>X6NVG0</accession>
<dbReference type="InterPro" id="IPR011993">
    <property type="entry name" value="PH-like_dom_sf"/>
</dbReference>